<evidence type="ECO:0000313" key="9">
    <source>
        <dbReference type="Proteomes" id="UP001152561"/>
    </source>
</evidence>
<feature type="compositionally biased region" description="Polar residues" evidence="5">
    <location>
        <begin position="1"/>
        <end position="12"/>
    </location>
</feature>
<dbReference type="InterPro" id="IPR013083">
    <property type="entry name" value="Znf_RING/FYVE/PHD"/>
</dbReference>
<comment type="caution">
    <text evidence="8">The sequence shown here is derived from an EMBL/GenBank/DDBJ whole genome shotgun (WGS) entry which is preliminary data.</text>
</comment>
<evidence type="ECO:0000259" key="7">
    <source>
        <dbReference type="PROSITE" id="PS50089"/>
    </source>
</evidence>
<dbReference type="EMBL" id="JAJAGQ010000023">
    <property type="protein sequence ID" value="KAJ8528304.1"/>
    <property type="molecule type" value="Genomic_DNA"/>
</dbReference>
<accession>A0A9Q1L6F7</accession>
<dbReference type="SMART" id="SM00744">
    <property type="entry name" value="RINGv"/>
    <property type="match status" value="1"/>
</dbReference>
<dbReference type="InterPro" id="IPR001841">
    <property type="entry name" value="Znf_RING"/>
</dbReference>
<evidence type="ECO:0000256" key="1">
    <source>
        <dbReference type="ARBA" id="ARBA00022723"/>
    </source>
</evidence>
<feature type="compositionally biased region" description="Low complexity" evidence="5">
    <location>
        <begin position="39"/>
        <end position="51"/>
    </location>
</feature>
<dbReference type="Pfam" id="PF13639">
    <property type="entry name" value="zf-RING_2"/>
    <property type="match status" value="1"/>
</dbReference>
<evidence type="ECO:0000256" key="5">
    <source>
        <dbReference type="SAM" id="MobiDB-lite"/>
    </source>
</evidence>
<dbReference type="PROSITE" id="PS50089">
    <property type="entry name" value="ZF_RING_2"/>
    <property type="match status" value="1"/>
</dbReference>
<dbReference type="SUPFAM" id="SSF57850">
    <property type="entry name" value="RING/U-box"/>
    <property type="match status" value="1"/>
</dbReference>
<keyword evidence="2 4" id="KW-0863">Zinc-finger</keyword>
<dbReference type="OrthoDB" id="9984778at2759"/>
<keyword evidence="6" id="KW-0472">Membrane</keyword>
<dbReference type="Gene3D" id="3.30.40.10">
    <property type="entry name" value="Zinc/RING finger domain, C3HC4 (zinc finger)"/>
    <property type="match status" value="1"/>
</dbReference>
<keyword evidence="6" id="KW-0812">Transmembrane</keyword>
<sequence>MAVTSEEVTQENPTDRFPLLMEQAESRESNEHVIDVEQGCGPSSSGSSGNDSPRDLEMPNHEDIPSSRNSSSSSSNESNSRSPSIARRGEGYDRRWSPFNTLLWLSIELIFTLGQIVAAVVVLSLSKEENPETPLFAWIVGYATGCAASVPLLYWRYLLFYQATDQRSAQLRQGSPQVNTTADPNSYITISLTRSSDEEAGRNTSTDIWTRQSNARLGSLVDHFKMALDCFFAVWFVVGNVWIFGGNSSSAEAPNMYRLCIAFLTISCIGYAMPFILCAMICCCLPCIISILGVREDMHGVRGATEESINALPTLKYRVKTDGTGRNESKNPGGEEGGCVAAGTEKERAISGEDAVCCICLAKYEDNNELRELPCSHFFHTQCVDKWLKINASCPLCKSEITVKNTDVPSVEEEPFQQS</sequence>
<feature type="transmembrane region" description="Helical" evidence="6">
    <location>
        <begin position="135"/>
        <end position="155"/>
    </location>
</feature>
<dbReference type="FunFam" id="3.30.40.10:FF:000348">
    <property type="entry name" value="E3 ubiquitin-protein ligase"/>
    <property type="match status" value="1"/>
</dbReference>
<keyword evidence="6" id="KW-1133">Transmembrane helix</keyword>
<gene>
    <name evidence="8" type="ORF">K7X08_021996</name>
</gene>
<keyword evidence="1" id="KW-0479">Metal-binding</keyword>
<dbReference type="GO" id="GO:0008270">
    <property type="term" value="F:zinc ion binding"/>
    <property type="evidence" value="ECO:0007669"/>
    <property type="project" value="UniProtKB-KW"/>
</dbReference>
<name>A0A9Q1L6F7_9SOLA</name>
<evidence type="ECO:0000256" key="2">
    <source>
        <dbReference type="ARBA" id="ARBA00022771"/>
    </source>
</evidence>
<evidence type="ECO:0000256" key="6">
    <source>
        <dbReference type="SAM" id="Phobius"/>
    </source>
</evidence>
<organism evidence="8 9">
    <name type="scientific">Anisodus acutangulus</name>
    <dbReference type="NCBI Taxonomy" id="402998"/>
    <lineage>
        <taxon>Eukaryota</taxon>
        <taxon>Viridiplantae</taxon>
        <taxon>Streptophyta</taxon>
        <taxon>Embryophyta</taxon>
        <taxon>Tracheophyta</taxon>
        <taxon>Spermatophyta</taxon>
        <taxon>Magnoliopsida</taxon>
        <taxon>eudicotyledons</taxon>
        <taxon>Gunneridae</taxon>
        <taxon>Pentapetalae</taxon>
        <taxon>asterids</taxon>
        <taxon>lamiids</taxon>
        <taxon>Solanales</taxon>
        <taxon>Solanaceae</taxon>
        <taxon>Solanoideae</taxon>
        <taxon>Hyoscyameae</taxon>
        <taxon>Anisodus</taxon>
    </lineage>
</organism>
<dbReference type="SMART" id="SM00184">
    <property type="entry name" value="RING"/>
    <property type="match status" value="1"/>
</dbReference>
<evidence type="ECO:0000313" key="8">
    <source>
        <dbReference type="EMBL" id="KAJ8528304.1"/>
    </source>
</evidence>
<feature type="transmembrane region" description="Helical" evidence="6">
    <location>
        <begin position="256"/>
        <end position="289"/>
    </location>
</feature>
<feature type="compositionally biased region" description="Basic and acidic residues" evidence="5">
    <location>
        <begin position="24"/>
        <end position="35"/>
    </location>
</feature>
<protein>
    <recommendedName>
        <fullName evidence="7">RING-type domain-containing protein</fullName>
    </recommendedName>
</protein>
<dbReference type="PANTHER" id="PTHR46225">
    <property type="entry name" value="C3H4 TYPE ZINC FINGER PROTEIN"/>
    <property type="match status" value="1"/>
</dbReference>
<dbReference type="InterPro" id="IPR011016">
    <property type="entry name" value="Znf_RING-CH"/>
</dbReference>
<dbReference type="AlphaFoldDB" id="A0A9Q1L6F7"/>
<evidence type="ECO:0000256" key="3">
    <source>
        <dbReference type="ARBA" id="ARBA00022833"/>
    </source>
</evidence>
<keyword evidence="3" id="KW-0862">Zinc</keyword>
<feature type="domain" description="RING-type" evidence="7">
    <location>
        <begin position="357"/>
        <end position="398"/>
    </location>
</feature>
<feature type="region of interest" description="Disordered" evidence="5">
    <location>
        <begin position="1"/>
        <end position="90"/>
    </location>
</feature>
<dbReference type="Proteomes" id="UP001152561">
    <property type="component" value="Unassembled WGS sequence"/>
</dbReference>
<feature type="transmembrane region" description="Helical" evidence="6">
    <location>
        <begin position="226"/>
        <end position="244"/>
    </location>
</feature>
<keyword evidence="9" id="KW-1185">Reference proteome</keyword>
<dbReference type="PANTHER" id="PTHR46225:SF19">
    <property type="entry name" value="RING-TYPE DOMAIN-CONTAINING PROTEIN"/>
    <property type="match status" value="1"/>
</dbReference>
<evidence type="ECO:0000256" key="4">
    <source>
        <dbReference type="PROSITE-ProRule" id="PRU00175"/>
    </source>
</evidence>
<reference evidence="9" key="1">
    <citation type="journal article" date="2023" name="Proc. Natl. Acad. Sci. U.S.A.">
        <title>Genomic and structural basis for evolution of tropane alkaloid biosynthesis.</title>
        <authorList>
            <person name="Wanga Y.-J."/>
            <person name="Taina T."/>
            <person name="Yua J.-Y."/>
            <person name="Lia J."/>
            <person name="Xua B."/>
            <person name="Chenc J."/>
            <person name="D'Auriad J.C."/>
            <person name="Huanga J.-P."/>
            <person name="Huanga S.-X."/>
        </authorList>
    </citation>
    <scope>NUCLEOTIDE SEQUENCE [LARGE SCALE GENOMIC DNA]</scope>
    <source>
        <strain evidence="9">cv. KIB-2019</strain>
    </source>
</reference>
<feature type="compositionally biased region" description="Low complexity" evidence="5">
    <location>
        <begin position="66"/>
        <end position="84"/>
    </location>
</feature>
<feature type="transmembrane region" description="Helical" evidence="6">
    <location>
        <begin position="102"/>
        <end position="123"/>
    </location>
</feature>
<feature type="compositionally biased region" description="Basic and acidic residues" evidence="5">
    <location>
        <begin position="52"/>
        <end position="65"/>
    </location>
</feature>
<proteinExistence type="predicted"/>